<comment type="caution">
    <text evidence="2">The sequence shown here is derived from an EMBL/GenBank/DDBJ whole genome shotgun (WGS) entry which is preliminary data.</text>
</comment>
<gene>
    <name evidence="2" type="ORF">RFI_01544</name>
</gene>
<organism evidence="2 3">
    <name type="scientific">Reticulomyxa filosa</name>
    <dbReference type="NCBI Taxonomy" id="46433"/>
    <lineage>
        <taxon>Eukaryota</taxon>
        <taxon>Sar</taxon>
        <taxon>Rhizaria</taxon>
        <taxon>Retaria</taxon>
        <taxon>Foraminifera</taxon>
        <taxon>Monothalamids</taxon>
        <taxon>Reticulomyxidae</taxon>
        <taxon>Reticulomyxa</taxon>
    </lineage>
</organism>
<reference evidence="2 3" key="1">
    <citation type="journal article" date="2013" name="Curr. Biol.">
        <title>The Genome of the Foraminiferan Reticulomyxa filosa.</title>
        <authorList>
            <person name="Glockner G."/>
            <person name="Hulsmann N."/>
            <person name="Schleicher M."/>
            <person name="Noegel A.A."/>
            <person name="Eichinger L."/>
            <person name="Gallinger C."/>
            <person name="Pawlowski J."/>
            <person name="Sierra R."/>
            <person name="Euteneuer U."/>
            <person name="Pillet L."/>
            <person name="Moustafa A."/>
            <person name="Platzer M."/>
            <person name="Groth M."/>
            <person name="Szafranski K."/>
            <person name="Schliwa M."/>
        </authorList>
    </citation>
    <scope>NUCLEOTIDE SEQUENCE [LARGE SCALE GENOMIC DNA]</scope>
</reference>
<dbReference type="EMBL" id="ASPP01001543">
    <property type="protein sequence ID" value="ETO35519.1"/>
    <property type="molecule type" value="Genomic_DNA"/>
</dbReference>
<feature type="compositionally biased region" description="Polar residues" evidence="1">
    <location>
        <begin position="394"/>
        <end position="403"/>
    </location>
</feature>
<evidence type="ECO:0000313" key="2">
    <source>
        <dbReference type="EMBL" id="ETO35519.1"/>
    </source>
</evidence>
<accession>X6PBT5</accession>
<feature type="compositionally biased region" description="Polar residues" evidence="1">
    <location>
        <begin position="690"/>
        <end position="703"/>
    </location>
</feature>
<feature type="compositionally biased region" description="Polar residues" evidence="1">
    <location>
        <begin position="632"/>
        <end position="648"/>
    </location>
</feature>
<evidence type="ECO:0000256" key="1">
    <source>
        <dbReference type="SAM" id="MobiDB-lite"/>
    </source>
</evidence>
<feature type="region of interest" description="Disordered" evidence="1">
    <location>
        <begin position="589"/>
        <end position="613"/>
    </location>
</feature>
<keyword evidence="3" id="KW-1185">Reference proteome</keyword>
<feature type="region of interest" description="Disordered" evidence="1">
    <location>
        <begin position="632"/>
        <end position="731"/>
    </location>
</feature>
<sequence length="731" mass="81137">MSIPFYSQCTDKEACSIVPRNLINDFEHSPLTLQNELVKDKTLGQRVSNVVEALPENKLPELDGLEEDKENAAPKGLSLTSEAKSVKTSGIRSFPTSCKQDLEKQLVIRLLDLEKSVASQAMENPYDTKVVVAGHVCADKDSSDNSTIQNEQLVRTIERLNYTLKQRKRSDAEEKIEKMGLKSKYLDSHGLLEIRPLGKIVAGQKPSEFKHSKISKGKRWVQNVDNSGEVPPDIKHPRSNRRENEEESALKVPEKPVETGFEMASQDCANKERGTHANYRIGRAQKLTSEPNQEILVGRGKGVEIEKLAQDGRDLDPHVKLVKKIDSDRKLAKKSQSSGKTPDRKMAPFQDISATIINNEIQCRSGISMASGYNLSSSSNFSKVKAKSDHEHNVSNGQTNTGKLETKGNPKWFSPNEEFQQVIAAPPLPPQREINRTSLTDNLEGHAQRQQRSPLQAMQYHPLSPYSKGQCFSKPASTAEAGNCFSGHSPLWRTPLSGGQTQASPCDKSFLIGQSLTAGPLDFPVELETLSKGQMEPEHQNIGSMVKLEMESERVTKCGGRQTAMQMTQFDPPCDILKQMHCPSSIVLPRRIADGPNHPSSSPPPTTQVTTKQPQLLQLAEQQVRPMNISKSSIGELNMRPSGNSIRSNAYILKPPTTSSDELNKRPSESDIRSNTYISKAPKSSSSESNTRPSENGIRNNAYTVDAAERKVEDARENQQLYYREQPNLQL</sequence>
<feature type="compositionally biased region" description="Basic and acidic residues" evidence="1">
    <location>
        <begin position="232"/>
        <end position="249"/>
    </location>
</feature>
<feature type="region of interest" description="Disordered" evidence="1">
    <location>
        <begin position="378"/>
        <end position="406"/>
    </location>
</feature>
<dbReference type="AlphaFoldDB" id="X6PBT5"/>
<feature type="non-terminal residue" evidence="2">
    <location>
        <position position="731"/>
    </location>
</feature>
<evidence type="ECO:0000313" key="3">
    <source>
        <dbReference type="Proteomes" id="UP000023152"/>
    </source>
</evidence>
<dbReference type="Proteomes" id="UP000023152">
    <property type="component" value="Unassembled WGS sequence"/>
</dbReference>
<protein>
    <submittedName>
        <fullName evidence="2">Uncharacterized protein</fullName>
    </submittedName>
</protein>
<name>X6PBT5_RETFI</name>
<proteinExistence type="predicted"/>
<feature type="region of interest" description="Disordered" evidence="1">
    <location>
        <begin position="326"/>
        <end position="348"/>
    </location>
</feature>
<feature type="compositionally biased region" description="Basic and acidic residues" evidence="1">
    <location>
        <begin position="662"/>
        <end position="672"/>
    </location>
</feature>
<feature type="compositionally biased region" description="Basic and acidic residues" evidence="1">
    <location>
        <begin position="707"/>
        <end position="717"/>
    </location>
</feature>
<feature type="region of interest" description="Disordered" evidence="1">
    <location>
        <begin position="206"/>
        <end position="249"/>
    </location>
</feature>